<accession>A0A9D2I5D0</accession>
<feature type="region of interest" description="Disordered" evidence="1">
    <location>
        <begin position="30"/>
        <end position="69"/>
    </location>
</feature>
<evidence type="ECO:0000313" key="3">
    <source>
        <dbReference type="EMBL" id="HJA92362.1"/>
    </source>
</evidence>
<evidence type="ECO:0000256" key="1">
    <source>
        <dbReference type="SAM" id="MobiDB-lite"/>
    </source>
</evidence>
<dbReference type="PANTHER" id="PTHR43649:SF12">
    <property type="entry name" value="DIACETYLCHITOBIOSE BINDING PROTEIN DASA"/>
    <property type="match status" value="1"/>
</dbReference>
<sequence>MMKRTISKRIRAMLLAALLTVTCAVLPACGSSSSGSSASGGESASSSSGGESTPSSAGEGTEASSEGAVKSTYPIEGNVTLSYASGERGNASAIMPFVDTPFWSSWQEQTGITLEFVQIQDFSLLMASGDYPDIICTNFSGYAGGVDGAIKDGIILPINDYLDTYASDYKARLDSNEEWAKGAVTPLGNYAGFYHLRTNDPGVSNSYGLVIRQDWLDDLGLEVPTTADEFVEVLRAFRDEKGATSPLTGDAGIIASMGNYGLATSPFGLVNTSYYQIDGTVHFGAAEPEYKDYLAWMNSLYEEGLMDRNFNTLDSATNNSNILNGTSGVTAGYAGGGIGAWIPTGQAEDPEYNLSGMSSLVANKGDTPMYNQRQMSVPGTMAAITTSCENVEAAVQFLNYGYTEAGNLLMQYGTEGVSYEMVDGAPHYTDEVLHNPDGYPFAQAVGLYAYVSDHGPYIQGPDFCTQSYSDAQNAALEAWTVSDVDQYYIPDALSIGADEADEYTSIKSEVDTYVSENRILFITGERSLDEFDDYLNTLKDLGVDRMIEIYQNAYDVYNS</sequence>
<proteinExistence type="predicted"/>
<dbReference type="AlphaFoldDB" id="A0A9D2I5D0"/>
<organism evidence="3 4">
    <name type="scientific">Candidatus Eisenbergiella merdipullorum</name>
    <dbReference type="NCBI Taxonomy" id="2838553"/>
    <lineage>
        <taxon>Bacteria</taxon>
        <taxon>Bacillati</taxon>
        <taxon>Bacillota</taxon>
        <taxon>Clostridia</taxon>
        <taxon>Lachnospirales</taxon>
        <taxon>Lachnospiraceae</taxon>
        <taxon>Eisenbergiella</taxon>
    </lineage>
</organism>
<dbReference type="InterPro" id="IPR050490">
    <property type="entry name" value="Bact_solute-bd_prot1"/>
</dbReference>
<dbReference type="PANTHER" id="PTHR43649">
    <property type="entry name" value="ARABINOSE-BINDING PROTEIN-RELATED"/>
    <property type="match status" value="1"/>
</dbReference>
<keyword evidence="2" id="KW-0732">Signal</keyword>
<dbReference type="SUPFAM" id="SSF53850">
    <property type="entry name" value="Periplasmic binding protein-like II"/>
    <property type="match status" value="1"/>
</dbReference>
<evidence type="ECO:0000313" key="4">
    <source>
        <dbReference type="Proteomes" id="UP000886858"/>
    </source>
</evidence>
<name>A0A9D2I5D0_9FIRM</name>
<protein>
    <submittedName>
        <fullName evidence="3">Extracellular solute-binding protein</fullName>
    </submittedName>
</protein>
<dbReference type="EMBL" id="DWYY01000047">
    <property type="protein sequence ID" value="HJA92362.1"/>
    <property type="molecule type" value="Genomic_DNA"/>
</dbReference>
<dbReference type="Gene3D" id="3.40.190.10">
    <property type="entry name" value="Periplasmic binding protein-like II"/>
    <property type="match status" value="2"/>
</dbReference>
<feature type="compositionally biased region" description="Low complexity" evidence="1">
    <location>
        <begin position="30"/>
        <end position="68"/>
    </location>
</feature>
<reference evidence="3" key="1">
    <citation type="journal article" date="2021" name="PeerJ">
        <title>Extensive microbial diversity within the chicken gut microbiome revealed by metagenomics and culture.</title>
        <authorList>
            <person name="Gilroy R."/>
            <person name="Ravi A."/>
            <person name="Getino M."/>
            <person name="Pursley I."/>
            <person name="Horton D.L."/>
            <person name="Alikhan N.F."/>
            <person name="Baker D."/>
            <person name="Gharbi K."/>
            <person name="Hall N."/>
            <person name="Watson M."/>
            <person name="Adriaenssens E.M."/>
            <person name="Foster-Nyarko E."/>
            <person name="Jarju S."/>
            <person name="Secka A."/>
            <person name="Antonio M."/>
            <person name="Oren A."/>
            <person name="Chaudhuri R.R."/>
            <person name="La Ragione R."/>
            <person name="Hildebrand F."/>
            <person name="Pallen M.J."/>
        </authorList>
    </citation>
    <scope>NUCLEOTIDE SEQUENCE</scope>
    <source>
        <strain evidence="3">CHK179-7159</strain>
    </source>
</reference>
<comment type="caution">
    <text evidence="3">The sequence shown here is derived from an EMBL/GenBank/DDBJ whole genome shotgun (WGS) entry which is preliminary data.</text>
</comment>
<evidence type="ECO:0000256" key="2">
    <source>
        <dbReference type="SAM" id="SignalP"/>
    </source>
</evidence>
<gene>
    <name evidence="3" type="ORF">H9717_04490</name>
</gene>
<dbReference type="Proteomes" id="UP000886858">
    <property type="component" value="Unassembled WGS sequence"/>
</dbReference>
<dbReference type="InterPro" id="IPR006059">
    <property type="entry name" value="SBP"/>
</dbReference>
<reference evidence="3" key="2">
    <citation type="submission" date="2021-04" db="EMBL/GenBank/DDBJ databases">
        <authorList>
            <person name="Gilroy R."/>
        </authorList>
    </citation>
    <scope>NUCLEOTIDE SEQUENCE</scope>
    <source>
        <strain evidence="3">CHK179-7159</strain>
    </source>
</reference>
<feature type="signal peptide" evidence="2">
    <location>
        <begin position="1"/>
        <end position="27"/>
    </location>
</feature>
<dbReference type="Pfam" id="PF01547">
    <property type="entry name" value="SBP_bac_1"/>
    <property type="match status" value="1"/>
</dbReference>
<feature type="chain" id="PRO_5039439265" evidence="2">
    <location>
        <begin position="28"/>
        <end position="559"/>
    </location>
</feature>